<keyword evidence="1" id="KW-0175">Coiled coil</keyword>
<protein>
    <submittedName>
        <fullName evidence="2">Na+/H+ antiporter</fullName>
    </submittedName>
</protein>
<dbReference type="AlphaFoldDB" id="A0A6G3U8P9"/>
<organism evidence="2">
    <name type="scientific">Streptomyces sp. SID7958</name>
    <dbReference type="NCBI Taxonomy" id="2706093"/>
    <lineage>
        <taxon>Bacteria</taxon>
        <taxon>Bacillati</taxon>
        <taxon>Actinomycetota</taxon>
        <taxon>Actinomycetes</taxon>
        <taxon>Kitasatosporales</taxon>
        <taxon>Streptomycetaceae</taxon>
        <taxon>Streptomyces</taxon>
    </lineage>
</organism>
<feature type="non-terminal residue" evidence="2">
    <location>
        <position position="1"/>
    </location>
</feature>
<sequence>ERDLAARAAKAAKRRLRELEQSEELTEEMLEQMQRTAFDIGVRISPDMADEERREAHRQRARRAKRVRRIQQELLSAARHEVLAARSEPGANPEVVDRVLRHLDVRSLR</sequence>
<gene>
    <name evidence="2" type="ORF">G3I38_26620</name>
</gene>
<proteinExistence type="predicted"/>
<evidence type="ECO:0000313" key="2">
    <source>
        <dbReference type="EMBL" id="NEC82715.1"/>
    </source>
</evidence>
<name>A0A6G3U8P9_9ACTN</name>
<reference evidence="2" key="1">
    <citation type="submission" date="2020-01" db="EMBL/GenBank/DDBJ databases">
        <title>Insect and environment-associated Actinomycetes.</title>
        <authorList>
            <person name="Currrie C."/>
            <person name="Chevrette M."/>
            <person name="Carlson C."/>
            <person name="Stubbendieck R."/>
            <person name="Wendt-Pienkowski E."/>
        </authorList>
    </citation>
    <scope>NUCLEOTIDE SEQUENCE</scope>
    <source>
        <strain evidence="2">SID7958</strain>
    </source>
</reference>
<comment type="caution">
    <text evidence="2">The sequence shown here is derived from an EMBL/GenBank/DDBJ whole genome shotgun (WGS) entry which is preliminary data.</text>
</comment>
<evidence type="ECO:0000256" key="1">
    <source>
        <dbReference type="SAM" id="Coils"/>
    </source>
</evidence>
<accession>A0A6G3U8P9</accession>
<feature type="coiled-coil region" evidence="1">
    <location>
        <begin position="2"/>
        <end position="36"/>
    </location>
</feature>
<dbReference type="EMBL" id="JAAGMU010001346">
    <property type="protein sequence ID" value="NEC82715.1"/>
    <property type="molecule type" value="Genomic_DNA"/>
</dbReference>